<dbReference type="Proteomes" id="UP000050833">
    <property type="component" value="Unassembled WGS sequence"/>
</dbReference>
<comment type="caution">
    <text evidence="1">The sequence shown here is derived from an EMBL/GenBank/DDBJ whole genome shotgun (WGS) entry which is preliminary data.</text>
</comment>
<gene>
    <name evidence="1" type="ORF">APZ18_14030</name>
</gene>
<accession>A0AAW3JQF9</accession>
<dbReference type="PANTHER" id="PTHR47371:SF3">
    <property type="entry name" value="PHOSPHOGLYCEROL TRANSFERASE I"/>
    <property type="match status" value="1"/>
</dbReference>
<evidence type="ECO:0000313" key="2">
    <source>
        <dbReference type="Proteomes" id="UP000050833"/>
    </source>
</evidence>
<evidence type="ECO:0000313" key="1">
    <source>
        <dbReference type="EMBL" id="KQC84414.1"/>
    </source>
</evidence>
<proteinExistence type="predicted"/>
<sequence length="99" mass="11513">MDNDYMENYYDGSKDRRVYNCFINSAIETSNNKNRKFTSMNMFPTTLAVLGVDIDSDRLGLGTNLYADKKTLAEKYGYEYIEQELSKNSKFYNKDILGE</sequence>
<protein>
    <submittedName>
        <fullName evidence="1">Uncharacterized protein</fullName>
    </submittedName>
</protein>
<dbReference type="RefSeq" id="WP_055946110.1">
    <property type="nucleotide sequence ID" value="NZ_JAQDCV010000003.1"/>
</dbReference>
<name>A0AAW3JQF9_9FIRM</name>
<dbReference type="InterPro" id="IPR050448">
    <property type="entry name" value="OpgB/LTA_synthase_biosynth"/>
</dbReference>
<dbReference type="EMBL" id="LLKB01000006">
    <property type="protein sequence ID" value="KQC84414.1"/>
    <property type="molecule type" value="Genomic_DNA"/>
</dbReference>
<organism evidence="1 2">
    <name type="scientific">Butyribacter intestini</name>
    <dbReference type="NCBI Taxonomy" id="1703332"/>
    <lineage>
        <taxon>Bacteria</taxon>
        <taxon>Bacillati</taxon>
        <taxon>Bacillota</taxon>
        <taxon>Clostridia</taxon>
        <taxon>Lachnospirales</taxon>
        <taxon>Lachnospiraceae</taxon>
        <taxon>Butyribacter</taxon>
    </lineage>
</organism>
<reference evidence="1 2" key="1">
    <citation type="submission" date="2015-10" db="EMBL/GenBank/DDBJ databases">
        <title>Butyribacter intestini gen. nov., sp. nov., a butyric acid-producing bacterium of the family Lachnospiraceae isolated from the human faeces.</title>
        <authorList>
            <person name="Zou Y."/>
            <person name="Xue W."/>
            <person name="Luo G."/>
            <person name="Lv M."/>
        </authorList>
    </citation>
    <scope>NUCLEOTIDE SEQUENCE [LARGE SCALE GENOMIC DNA]</scope>
    <source>
        <strain evidence="1 2">TF01-11</strain>
    </source>
</reference>
<dbReference type="AlphaFoldDB" id="A0AAW3JQF9"/>
<dbReference type="PANTHER" id="PTHR47371">
    <property type="entry name" value="LIPOTEICHOIC ACID SYNTHASE"/>
    <property type="match status" value="1"/>
</dbReference>
<keyword evidence="2" id="KW-1185">Reference proteome</keyword>